<dbReference type="GO" id="GO:0016787">
    <property type="term" value="F:hydrolase activity"/>
    <property type="evidence" value="ECO:0007669"/>
    <property type="project" value="UniProtKB-KW"/>
</dbReference>
<organism evidence="2 3">
    <name type="scientific">Alsobacter metallidurans</name>
    <dbReference type="NCBI Taxonomy" id="340221"/>
    <lineage>
        <taxon>Bacteria</taxon>
        <taxon>Pseudomonadati</taxon>
        <taxon>Pseudomonadota</taxon>
        <taxon>Alphaproteobacteria</taxon>
        <taxon>Hyphomicrobiales</taxon>
        <taxon>Alsobacteraceae</taxon>
        <taxon>Alsobacter</taxon>
    </lineage>
</organism>
<keyword evidence="3" id="KW-1185">Reference proteome</keyword>
<dbReference type="SUPFAM" id="SSF56281">
    <property type="entry name" value="Metallo-hydrolase/oxidoreductase"/>
    <property type="match status" value="1"/>
</dbReference>
<evidence type="ECO:0000256" key="1">
    <source>
        <dbReference type="SAM" id="SignalP"/>
    </source>
</evidence>
<dbReference type="Pfam" id="PF13483">
    <property type="entry name" value="Lactamase_B_3"/>
    <property type="match status" value="1"/>
</dbReference>
<dbReference type="Gene3D" id="3.60.15.10">
    <property type="entry name" value="Ribonuclease Z/Hydroxyacylglutathione hydrolase-like"/>
    <property type="match status" value="1"/>
</dbReference>
<feature type="chain" id="PRO_5036862004" evidence="1">
    <location>
        <begin position="23"/>
        <end position="264"/>
    </location>
</feature>
<protein>
    <submittedName>
        <fullName evidence="2">Zn-dependent hydrolase</fullName>
    </submittedName>
</protein>
<sequence>MRRLVAIISFAVLALFGGSANAQTTDHDPCTGLVSSSPSLVQPAALGIGEVGLTFIGHATFVIESPGGVRVATDYNDYVRAPGKLDAVTMNHAHSTHFTDRPDPSIPLVLRGWNESGGPARHDATVGDMHIRNVPTSIRDWGGGTERDGNSIFVFETGGLCVAHLGHLHHTLLPGHLKQLGRIDVVLVPVDGSYTLDMDGMMEVLAQLNARVMIPMHFFGQATLSRFLERAQARWPVERRSDPFLMVSRETLPETPTVIALPGR</sequence>
<dbReference type="PANTHER" id="PTHR39189">
    <property type="entry name" value="UPF0173 METAL-DEPENDENT HYDROLASE YTKL"/>
    <property type="match status" value="1"/>
</dbReference>
<dbReference type="PANTHER" id="PTHR39189:SF1">
    <property type="entry name" value="UPF0173 METAL-DEPENDENT HYDROLASE YTKL"/>
    <property type="match status" value="1"/>
</dbReference>
<dbReference type="EMBL" id="BMES01000002">
    <property type="protein sequence ID" value="GGH26950.1"/>
    <property type="molecule type" value="Genomic_DNA"/>
</dbReference>
<gene>
    <name evidence="2" type="ORF">GCM10007036_35160</name>
</gene>
<dbReference type="AlphaFoldDB" id="A0A917MJ19"/>
<evidence type="ECO:0000313" key="2">
    <source>
        <dbReference type="EMBL" id="GGH26950.1"/>
    </source>
</evidence>
<keyword evidence="1" id="KW-0732">Signal</keyword>
<keyword evidence="2" id="KW-0378">Hydrolase</keyword>
<accession>A0A917MJ19</accession>
<dbReference type="RefSeq" id="WP_188519000.1">
    <property type="nucleotide sequence ID" value="NZ_BMES01000002.1"/>
</dbReference>
<proteinExistence type="predicted"/>
<dbReference type="InterPro" id="IPR036866">
    <property type="entry name" value="RibonucZ/Hydroxyglut_hydro"/>
</dbReference>
<evidence type="ECO:0000313" key="3">
    <source>
        <dbReference type="Proteomes" id="UP000603912"/>
    </source>
</evidence>
<reference evidence="2" key="1">
    <citation type="journal article" date="2014" name="Int. J. Syst. Evol. Microbiol.">
        <title>Complete genome sequence of Corynebacterium casei LMG S-19264T (=DSM 44701T), isolated from a smear-ripened cheese.</title>
        <authorList>
            <consortium name="US DOE Joint Genome Institute (JGI-PGF)"/>
            <person name="Walter F."/>
            <person name="Albersmeier A."/>
            <person name="Kalinowski J."/>
            <person name="Ruckert C."/>
        </authorList>
    </citation>
    <scope>NUCLEOTIDE SEQUENCE</scope>
    <source>
        <strain evidence="2">CGMCC 1.12214</strain>
    </source>
</reference>
<reference evidence="2" key="2">
    <citation type="submission" date="2020-09" db="EMBL/GenBank/DDBJ databases">
        <authorList>
            <person name="Sun Q."/>
            <person name="Zhou Y."/>
        </authorList>
    </citation>
    <scope>NUCLEOTIDE SEQUENCE</scope>
    <source>
        <strain evidence="2">CGMCC 1.12214</strain>
    </source>
</reference>
<name>A0A917MJ19_9HYPH</name>
<comment type="caution">
    <text evidence="2">The sequence shown here is derived from an EMBL/GenBank/DDBJ whole genome shotgun (WGS) entry which is preliminary data.</text>
</comment>
<feature type="signal peptide" evidence="1">
    <location>
        <begin position="1"/>
        <end position="22"/>
    </location>
</feature>
<dbReference type="Proteomes" id="UP000603912">
    <property type="component" value="Unassembled WGS sequence"/>
</dbReference>